<evidence type="ECO:0000313" key="4">
    <source>
        <dbReference type="EMBL" id="SUZ96666.1"/>
    </source>
</evidence>
<feature type="non-terminal residue" evidence="4">
    <location>
        <position position="1"/>
    </location>
</feature>
<proteinExistence type="inferred from homology"/>
<dbReference type="SUPFAM" id="SSF52540">
    <property type="entry name" value="P-loop containing nucleoside triphosphate hydrolases"/>
    <property type="match status" value="1"/>
</dbReference>
<dbReference type="InterPro" id="IPR033690">
    <property type="entry name" value="Adenylat_kinase_CS"/>
</dbReference>
<sequence length="158" mass="17791">MNFLIMGPPGAGKGTQAKILAEKYNLMHLSTGDMLRHEIDNQSDIGLKAKNYMNQGFLVPDDVLLSIMENTLTSLEGIGIILDGFPRTIPQAEGLEAIFQKLDLQIDYVINVHVDEDILINRLTNRAKKSGRTDDTEEVIINRQKVYSELTEPLIQFY</sequence>
<feature type="non-terminal residue" evidence="4">
    <location>
        <position position="158"/>
    </location>
</feature>
<protein>
    <recommendedName>
        <fullName evidence="5">Adenylate kinase active site lid domain-containing protein</fullName>
    </recommendedName>
</protein>
<gene>
    <name evidence="4" type="ORF">METZ01_LOCUS49520</name>
</gene>
<organism evidence="4">
    <name type="scientific">marine metagenome</name>
    <dbReference type="NCBI Taxonomy" id="408172"/>
    <lineage>
        <taxon>unclassified sequences</taxon>
        <taxon>metagenomes</taxon>
        <taxon>ecological metagenomes</taxon>
    </lineage>
</organism>
<dbReference type="Gene3D" id="3.40.50.300">
    <property type="entry name" value="P-loop containing nucleotide triphosphate hydrolases"/>
    <property type="match status" value="1"/>
</dbReference>
<keyword evidence="1" id="KW-0808">Transferase</keyword>
<accession>A0A381RXT4</accession>
<dbReference type="NCBIfam" id="NF011100">
    <property type="entry name" value="PRK14527.1"/>
    <property type="match status" value="1"/>
</dbReference>
<dbReference type="PANTHER" id="PTHR23359">
    <property type="entry name" value="NUCLEOTIDE KINASE"/>
    <property type="match status" value="1"/>
</dbReference>
<dbReference type="NCBIfam" id="NF011105">
    <property type="entry name" value="PRK14532.1"/>
    <property type="match status" value="1"/>
</dbReference>
<evidence type="ECO:0008006" key="5">
    <source>
        <dbReference type="Google" id="ProtNLM"/>
    </source>
</evidence>
<evidence type="ECO:0000256" key="1">
    <source>
        <dbReference type="ARBA" id="ARBA00022679"/>
    </source>
</evidence>
<evidence type="ECO:0000256" key="3">
    <source>
        <dbReference type="ARBA" id="ARBA00022777"/>
    </source>
</evidence>
<dbReference type="InterPro" id="IPR027417">
    <property type="entry name" value="P-loop_NTPase"/>
</dbReference>
<dbReference type="HAMAP" id="MF_00235">
    <property type="entry name" value="Adenylate_kinase_Adk"/>
    <property type="match status" value="1"/>
</dbReference>
<dbReference type="GO" id="GO:0019205">
    <property type="term" value="F:nucleobase-containing compound kinase activity"/>
    <property type="evidence" value="ECO:0007669"/>
    <property type="project" value="InterPro"/>
</dbReference>
<keyword evidence="3" id="KW-0418">Kinase</keyword>
<dbReference type="Pfam" id="PF00406">
    <property type="entry name" value="ADK"/>
    <property type="match status" value="1"/>
</dbReference>
<dbReference type="EMBL" id="UINC01002436">
    <property type="protein sequence ID" value="SUZ96666.1"/>
    <property type="molecule type" value="Genomic_DNA"/>
</dbReference>
<dbReference type="PROSITE" id="PS00113">
    <property type="entry name" value="ADENYLATE_KINASE"/>
    <property type="match status" value="1"/>
</dbReference>
<dbReference type="InterPro" id="IPR000850">
    <property type="entry name" value="Adenylat/UMP-CMP_kin"/>
</dbReference>
<evidence type="ECO:0000256" key="2">
    <source>
        <dbReference type="ARBA" id="ARBA00022741"/>
    </source>
</evidence>
<dbReference type="GO" id="GO:0006139">
    <property type="term" value="P:nucleobase-containing compound metabolic process"/>
    <property type="evidence" value="ECO:0007669"/>
    <property type="project" value="InterPro"/>
</dbReference>
<dbReference type="NCBIfam" id="NF011104">
    <property type="entry name" value="PRK14531.1"/>
    <property type="match status" value="1"/>
</dbReference>
<dbReference type="NCBIfam" id="NF001381">
    <property type="entry name" value="PRK00279.1-3"/>
    <property type="match status" value="1"/>
</dbReference>
<reference evidence="4" key="1">
    <citation type="submission" date="2018-05" db="EMBL/GenBank/DDBJ databases">
        <authorList>
            <person name="Lanie J.A."/>
            <person name="Ng W.-L."/>
            <person name="Kazmierczak K.M."/>
            <person name="Andrzejewski T.M."/>
            <person name="Davidsen T.M."/>
            <person name="Wayne K.J."/>
            <person name="Tettelin H."/>
            <person name="Glass J.I."/>
            <person name="Rusch D."/>
            <person name="Podicherti R."/>
            <person name="Tsui H.-C.T."/>
            <person name="Winkler M.E."/>
        </authorList>
    </citation>
    <scope>NUCLEOTIDE SEQUENCE</scope>
</reference>
<dbReference type="PRINTS" id="PR00094">
    <property type="entry name" value="ADENYLTKNASE"/>
</dbReference>
<name>A0A381RXT4_9ZZZZ</name>
<dbReference type="GO" id="GO:0005524">
    <property type="term" value="F:ATP binding"/>
    <property type="evidence" value="ECO:0007669"/>
    <property type="project" value="InterPro"/>
</dbReference>
<keyword evidence="2" id="KW-0547">Nucleotide-binding</keyword>
<dbReference type="AlphaFoldDB" id="A0A381RXT4"/>
<dbReference type="CDD" id="cd01428">
    <property type="entry name" value="ADK"/>
    <property type="match status" value="1"/>
</dbReference>